<feature type="region of interest" description="Disordered" evidence="2">
    <location>
        <begin position="131"/>
        <end position="159"/>
    </location>
</feature>
<keyword evidence="1" id="KW-0677">Repeat</keyword>
<dbReference type="EMBL" id="JAVRJZ010000018">
    <property type="protein sequence ID" value="KAK2708771.1"/>
    <property type="molecule type" value="Genomic_DNA"/>
</dbReference>
<dbReference type="InterPro" id="IPR016024">
    <property type="entry name" value="ARM-type_fold"/>
</dbReference>
<dbReference type="GO" id="GO:0000472">
    <property type="term" value="P:endonucleolytic cleavage to generate mature 5'-end of SSU-rRNA from (SSU-rRNA, 5.8S rRNA, LSU-rRNA)"/>
    <property type="evidence" value="ECO:0007669"/>
    <property type="project" value="TreeGrafter"/>
</dbReference>
<feature type="compositionally biased region" description="Basic and acidic residues" evidence="2">
    <location>
        <begin position="139"/>
        <end position="148"/>
    </location>
</feature>
<dbReference type="PANTHER" id="PTHR13102:SF0">
    <property type="entry name" value="NUCLEOLAR PROTEIN 9"/>
    <property type="match status" value="1"/>
</dbReference>
<dbReference type="SUPFAM" id="SSF48371">
    <property type="entry name" value="ARM repeat"/>
    <property type="match status" value="1"/>
</dbReference>
<dbReference type="Proteomes" id="UP001187531">
    <property type="component" value="Unassembled WGS sequence"/>
</dbReference>
<dbReference type="GO" id="GO:0030686">
    <property type="term" value="C:90S preribosome"/>
    <property type="evidence" value="ECO:0007669"/>
    <property type="project" value="TreeGrafter"/>
</dbReference>
<dbReference type="GO" id="GO:0000480">
    <property type="term" value="P:endonucleolytic cleavage in 5'-ETS of tricistronic rRNA transcript (SSU-rRNA, 5.8S rRNA, LSU-rRNA)"/>
    <property type="evidence" value="ECO:0007669"/>
    <property type="project" value="TreeGrafter"/>
</dbReference>
<dbReference type="GO" id="GO:0000056">
    <property type="term" value="P:ribosomal small subunit export from nucleus"/>
    <property type="evidence" value="ECO:0007669"/>
    <property type="project" value="TreeGrafter"/>
</dbReference>
<dbReference type="InterPro" id="IPR040000">
    <property type="entry name" value="NOP9"/>
</dbReference>
<dbReference type="GO" id="GO:0030688">
    <property type="term" value="C:preribosome, small subunit precursor"/>
    <property type="evidence" value="ECO:0007669"/>
    <property type="project" value="TreeGrafter"/>
</dbReference>
<evidence type="ECO:0000256" key="1">
    <source>
        <dbReference type="ARBA" id="ARBA00022737"/>
    </source>
</evidence>
<reference evidence="3" key="1">
    <citation type="submission" date="2023-07" db="EMBL/GenBank/DDBJ databases">
        <title>Chromosome-level genome assembly of Artemia franciscana.</title>
        <authorList>
            <person name="Jo E."/>
        </authorList>
    </citation>
    <scope>NUCLEOTIDE SEQUENCE</scope>
    <source>
        <tissue evidence="3">Whole body</tissue>
    </source>
</reference>
<dbReference type="AlphaFoldDB" id="A0AA88HJL4"/>
<dbReference type="Gene3D" id="1.25.10.10">
    <property type="entry name" value="Leucine-rich Repeat Variant"/>
    <property type="match status" value="1"/>
</dbReference>
<protein>
    <submittedName>
        <fullName evidence="3">Uncharacterized protein</fullName>
    </submittedName>
</protein>
<dbReference type="PANTHER" id="PTHR13102">
    <property type="entry name" value="NUCLEOLAR PROTEIN 9"/>
    <property type="match status" value="1"/>
</dbReference>
<accession>A0AA88HJL4</accession>
<sequence length="159" mass="18361">MERKYKKKKSFLSRAKKFGSKGLYGKGKNIDEETYHYYVQVMKRLNENFEQEDEKEMFASNVFSQTAGSELELVCNQLVSRVLEKILPFASSEVFQNFANALNSDLRIVCTDPFASHVLEKKMKLANDCMNNAQTKPVQQEKETKQEDKDDEDLICPPS</sequence>
<evidence type="ECO:0000313" key="3">
    <source>
        <dbReference type="EMBL" id="KAK2708771.1"/>
    </source>
</evidence>
<name>A0AA88HJL4_ARTSF</name>
<evidence type="ECO:0000256" key="2">
    <source>
        <dbReference type="SAM" id="MobiDB-lite"/>
    </source>
</evidence>
<organism evidence="3 4">
    <name type="scientific">Artemia franciscana</name>
    <name type="common">Brine shrimp</name>
    <name type="synonym">Artemia sanfranciscana</name>
    <dbReference type="NCBI Taxonomy" id="6661"/>
    <lineage>
        <taxon>Eukaryota</taxon>
        <taxon>Metazoa</taxon>
        <taxon>Ecdysozoa</taxon>
        <taxon>Arthropoda</taxon>
        <taxon>Crustacea</taxon>
        <taxon>Branchiopoda</taxon>
        <taxon>Anostraca</taxon>
        <taxon>Artemiidae</taxon>
        <taxon>Artemia</taxon>
    </lineage>
</organism>
<dbReference type="InterPro" id="IPR011989">
    <property type="entry name" value="ARM-like"/>
</dbReference>
<gene>
    <name evidence="3" type="ORF">QYM36_014397</name>
</gene>
<dbReference type="Pfam" id="PF22493">
    <property type="entry name" value="PUF_NOP9"/>
    <property type="match status" value="1"/>
</dbReference>
<comment type="caution">
    <text evidence="3">The sequence shown here is derived from an EMBL/GenBank/DDBJ whole genome shotgun (WGS) entry which is preliminary data.</text>
</comment>
<feature type="compositionally biased region" description="Acidic residues" evidence="2">
    <location>
        <begin position="149"/>
        <end position="159"/>
    </location>
</feature>
<proteinExistence type="predicted"/>
<dbReference type="GO" id="GO:0003723">
    <property type="term" value="F:RNA binding"/>
    <property type="evidence" value="ECO:0007669"/>
    <property type="project" value="InterPro"/>
</dbReference>
<keyword evidence="4" id="KW-1185">Reference proteome</keyword>
<dbReference type="GO" id="GO:0000447">
    <property type="term" value="P:endonucleolytic cleavage in ITS1 to separate SSU-rRNA from 5.8S rRNA and LSU-rRNA from tricistronic rRNA transcript (SSU-rRNA, 5.8S rRNA, LSU-rRNA)"/>
    <property type="evidence" value="ECO:0007669"/>
    <property type="project" value="TreeGrafter"/>
</dbReference>
<dbReference type="GO" id="GO:0005730">
    <property type="term" value="C:nucleolus"/>
    <property type="evidence" value="ECO:0007669"/>
    <property type="project" value="TreeGrafter"/>
</dbReference>
<evidence type="ECO:0000313" key="4">
    <source>
        <dbReference type="Proteomes" id="UP001187531"/>
    </source>
</evidence>
<dbReference type="InterPro" id="IPR001313">
    <property type="entry name" value="Pumilio_RNA-bd_rpt"/>
</dbReference>